<dbReference type="GO" id="GO:0005525">
    <property type="term" value="F:GTP binding"/>
    <property type="evidence" value="ECO:0007669"/>
    <property type="project" value="UniProtKB-UniRule"/>
</dbReference>
<evidence type="ECO:0000256" key="8">
    <source>
        <dbReference type="ARBA" id="ARBA00023224"/>
    </source>
</evidence>
<keyword evidence="4 10" id="KW-0547">Nucleotide-binding</keyword>
<comment type="function">
    <text evidence="12">Guanine nucleotide-binding proteins (G proteins) are involved as modulators or transducers in various transmembrane signaling systems.</text>
</comment>
<evidence type="ECO:0000256" key="11">
    <source>
        <dbReference type="PIRSR" id="PIRSR601019-2"/>
    </source>
</evidence>
<dbReference type="OrthoDB" id="5817230at2759"/>
<dbReference type="Gene3D" id="1.10.400.10">
    <property type="entry name" value="GI Alpha 1, domain 2-like"/>
    <property type="match status" value="1"/>
</dbReference>
<dbReference type="SUPFAM" id="SSF47895">
    <property type="entry name" value="Transducin (alpha subunit), insertion domain"/>
    <property type="match status" value="1"/>
</dbReference>
<gene>
    <name evidence="13" type="ORF">ECPE_LOCUS16741</name>
</gene>
<organism evidence="15">
    <name type="scientific">Echinostoma caproni</name>
    <dbReference type="NCBI Taxonomy" id="27848"/>
    <lineage>
        <taxon>Eukaryota</taxon>
        <taxon>Metazoa</taxon>
        <taxon>Spiralia</taxon>
        <taxon>Lophotrochozoa</taxon>
        <taxon>Platyhelminthes</taxon>
        <taxon>Trematoda</taxon>
        <taxon>Digenea</taxon>
        <taxon>Plagiorchiida</taxon>
        <taxon>Echinostomata</taxon>
        <taxon>Echinostomatoidea</taxon>
        <taxon>Echinostomatidae</taxon>
        <taxon>Echinostoma</taxon>
    </lineage>
</organism>
<sequence length="105" mass="11913">MSCCLTEEAREQQRLSREIERQLQKDKSAGKKEVKLLLLGTGEAGKSTFVKQMRIIHGAGYTEDDKRAFIGLIHQNIFLAMQTMLDAMEQLQIAYEDPDYAVSGF</sequence>
<evidence type="ECO:0000313" key="14">
    <source>
        <dbReference type="Proteomes" id="UP000272942"/>
    </source>
</evidence>
<keyword evidence="5 11" id="KW-0460">Magnesium</keyword>
<evidence type="ECO:0000256" key="5">
    <source>
        <dbReference type="ARBA" id="ARBA00022842"/>
    </source>
</evidence>
<dbReference type="FunFam" id="3.40.50.300:FF:000692">
    <property type="entry name" value="Guanine nucleotide-binding protein subunit alpha"/>
    <property type="match status" value="1"/>
</dbReference>
<keyword evidence="9" id="KW-0449">Lipoprotein</keyword>
<dbReference type="InterPro" id="IPR000654">
    <property type="entry name" value="Gprotein_alpha_Q"/>
</dbReference>
<feature type="binding site" evidence="10">
    <location>
        <begin position="43"/>
        <end position="48"/>
    </location>
    <ligand>
        <name>GTP</name>
        <dbReference type="ChEBI" id="CHEBI:37565"/>
    </ligand>
</feature>
<dbReference type="AlphaFoldDB" id="A0A183BC06"/>
<dbReference type="Gene3D" id="3.40.50.300">
    <property type="entry name" value="P-loop containing nucleotide triphosphate hydrolases"/>
    <property type="match status" value="1"/>
</dbReference>
<keyword evidence="7" id="KW-0564">Palmitate</keyword>
<dbReference type="WBParaSite" id="ECPE_0001678401-mRNA-1">
    <property type="protein sequence ID" value="ECPE_0001678401-mRNA-1"/>
    <property type="gene ID" value="ECPE_0001678401"/>
</dbReference>
<dbReference type="EMBL" id="UZAN01065633">
    <property type="protein sequence ID" value="VDP94013.1"/>
    <property type="molecule type" value="Genomic_DNA"/>
</dbReference>
<evidence type="ECO:0000313" key="15">
    <source>
        <dbReference type="WBParaSite" id="ECPE_0001678401-mRNA-1"/>
    </source>
</evidence>
<dbReference type="PRINTS" id="PR00442">
    <property type="entry name" value="GPROTEINAQ"/>
</dbReference>
<dbReference type="GO" id="GO:0001664">
    <property type="term" value="F:G protein-coupled receptor binding"/>
    <property type="evidence" value="ECO:0007669"/>
    <property type="project" value="UniProtKB-UniRule"/>
</dbReference>
<accession>A0A183BC06</accession>
<feature type="binding site" evidence="11">
    <location>
        <position position="47"/>
    </location>
    <ligand>
        <name>Mg(2+)</name>
        <dbReference type="ChEBI" id="CHEBI:18420"/>
    </ligand>
</feature>
<dbReference type="InterPro" id="IPR001019">
    <property type="entry name" value="Gprotein_alpha_su"/>
</dbReference>
<dbReference type="GO" id="GO:0031683">
    <property type="term" value="F:G-protein beta/gamma-subunit complex binding"/>
    <property type="evidence" value="ECO:0007669"/>
    <property type="project" value="UniProtKB-UniRule"/>
</dbReference>
<dbReference type="GO" id="GO:0007188">
    <property type="term" value="P:adenylate cyclase-modulating G protein-coupled receptor signaling pathway"/>
    <property type="evidence" value="ECO:0007669"/>
    <property type="project" value="TreeGrafter"/>
</dbReference>
<keyword evidence="3 11" id="KW-0479">Metal-binding</keyword>
<evidence type="ECO:0000256" key="1">
    <source>
        <dbReference type="ARBA" id="ARBA00007976"/>
    </source>
</evidence>
<protein>
    <recommendedName>
        <fullName evidence="12">Guanine nucleotide-binding protein subunit alpha</fullName>
    </recommendedName>
</protein>
<dbReference type="Proteomes" id="UP000272942">
    <property type="component" value="Unassembled WGS sequence"/>
</dbReference>
<dbReference type="InterPro" id="IPR011025">
    <property type="entry name" value="GproteinA_insert"/>
</dbReference>
<dbReference type="PANTHER" id="PTHR10218">
    <property type="entry name" value="GTP-BINDING PROTEIN ALPHA SUBUNIT"/>
    <property type="match status" value="1"/>
</dbReference>
<evidence type="ECO:0000256" key="7">
    <source>
        <dbReference type="ARBA" id="ARBA00023139"/>
    </source>
</evidence>
<name>A0A183BC06_9TREM</name>
<dbReference type="GO" id="GO:0005834">
    <property type="term" value="C:heterotrimeric G-protein complex"/>
    <property type="evidence" value="ECO:0007669"/>
    <property type="project" value="UniProtKB-UniRule"/>
</dbReference>
<dbReference type="GO" id="GO:0046872">
    <property type="term" value="F:metal ion binding"/>
    <property type="evidence" value="ECO:0007669"/>
    <property type="project" value="UniProtKB-UniRule"/>
</dbReference>
<dbReference type="SUPFAM" id="SSF52540">
    <property type="entry name" value="P-loop containing nucleoside triphosphate hydrolases"/>
    <property type="match status" value="1"/>
</dbReference>
<evidence type="ECO:0000313" key="13">
    <source>
        <dbReference type="EMBL" id="VDP94013.1"/>
    </source>
</evidence>
<dbReference type="PANTHER" id="PTHR10218:SF329">
    <property type="entry name" value="GUANINE NUCLEOTIDE-BINDING PROTEIN G(Q) SUBUNIT ALPHA"/>
    <property type="match status" value="1"/>
</dbReference>
<evidence type="ECO:0000256" key="12">
    <source>
        <dbReference type="RuleBase" id="RU369122"/>
    </source>
</evidence>
<comment type="subunit">
    <text evidence="2 12">G proteins are composed of 3 units; alpha, beta and gamma. The alpha chain contains the guanine nucleotide binding site.</text>
</comment>
<reference evidence="13 14" key="2">
    <citation type="submission" date="2018-11" db="EMBL/GenBank/DDBJ databases">
        <authorList>
            <consortium name="Pathogen Informatics"/>
        </authorList>
    </citation>
    <scope>NUCLEOTIDE SEQUENCE [LARGE SCALE GENOMIC DNA]</scope>
    <source>
        <strain evidence="13 14">Egypt</strain>
    </source>
</reference>
<keyword evidence="14" id="KW-1185">Reference proteome</keyword>
<keyword evidence="6 10" id="KW-0342">GTP-binding</keyword>
<evidence type="ECO:0000256" key="9">
    <source>
        <dbReference type="ARBA" id="ARBA00023288"/>
    </source>
</evidence>
<evidence type="ECO:0000256" key="4">
    <source>
        <dbReference type="ARBA" id="ARBA00022741"/>
    </source>
</evidence>
<comment type="similarity">
    <text evidence="1 12">Belongs to the G-alpha family. G(q) subfamily.</text>
</comment>
<keyword evidence="8 12" id="KW-0807">Transducer</keyword>
<evidence type="ECO:0000256" key="6">
    <source>
        <dbReference type="ARBA" id="ARBA00023134"/>
    </source>
</evidence>
<reference evidence="15" key="1">
    <citation type="submission" date="2016-06" db="UniProtKB">
        <authorList>
            <consortium name="WormBaseParasite"/>
        </authorList>
    </citation>
    <scope>IDENTIFICATION</scope>
</reference>
<dbReference type="InterPro" id="IPR027417">
    <property type="entry name" value="P-loop_NTPase"/>
</dbReference>
<dbReference type="GO" id="GO:0003924">
    <property type="term" value="F:GTPase activity"/>
    <property type="evidence" value="ECO:0007669"/>
    <property type="project" value="UniProtKB-UniRule"/>
</dbReference>
<proteinExistence type="inferred from homology"/>
<dbReference type="Pfam" id="PF00503">
    <property type="entry name" value="G-alpha"/>
    <property type="match status" value="1"/>
</dbReference>
<dbReference type="PROSITE" id="PS51882">
    <property type="entry name" value="G_ALPHA"/>
    <property type="match status" value="1"/>
</dbReference>
<evidence type="ECO:0000256" key="3">
    <source>
        <dbReference type="ARBA" id="ARBA00022723"/>
    </source>
</evidence>
<dbReference type="GO" id="GO:0005737">
    <property type="term" value="C:cytoplasm"/>
    <property type="evidence" value="ECO:0007669"/>
    <property type="project" value="TreeGrafter"/>
</dbReference>
<evidence type="ECO:0000256" key="10">
    <source>
        <dbReference type="PIRSR" id="PIRSR601019-1"/>
    </source>
</evidence>
<evidence type="ECO:0000256" key="2">
    <source>
        <dbReference type="ARBA" id="ARBA00011356"/>
    </source>
</evidence>